<dbReference type="EMBL" id="JAMYWD010000007">
    <property type="protein sequence ID" value="KAJ4966424.1"/>
    <property type="molecule type" value="Genomic_DNA"/>
</dbReference>
<dbReference type="OrthoDB" id="1689146at2759"/>
<accession>A0A9Q0K9M3</accession>
<sequence length="675" mass="77322">MILLSLIFQILLILLGDHRKHTAGNKVGYIIWIAYLCADSVATFALGILSKNQVQPHTHTHELRAFWAPFLLLHLGGPDTITAYAFEDNELWLRHMLGLVVQFFVTFYVVFKSWTGSPVSILTISMFVAGIIKYGERTLALWSASAERFRNTVLGPPDPGPNYAQFMDDVVTKEEEGYRVKIVTVFEDRTKLKEDQSHNQPHHSVDENKTTEADEAKILLKAHELFEIFKRLFADLILSYQDGEQSKSFILQSSAKKAFEVLEIELGLMFDLVYTKVPIVHTLEGGLIRSFCYFLTISVFVFFTTVENRKHHYSNIDLIITYLLLIVAIILETYAFIILLSSDWVLLWLSRKKMRSMADVLVKRLYRKKRWSNSMGQYNLISFCHEHTKFAMRLLKLCPVLEMLHIYWYTSFKEVPFELKDLILEQLKTKLEGVTNNNDAKSLCTTGVKKILNGAYLREHLKWSISDVESGISDLEFHQSILLWHIATDLCNYSDHPSLSSSSSASPESTRKMCNMCKLLSDYMLHLLVSNPFMLPEGIGQIRFRDTCAEARELFKGKNSFSRKGNPRGSLLEMKTDIPPVEVKGDKSKSVLFDACRLAKRLLSLSTDQRWEIITSVWVDKLSYAASQCRGANHATQHSRGGELLTHIWLLTAHLFMTEQFQIAQGHVRAKLTAR</sequence>
<protein>
    <recommendedName>
        <fullName evidence="3">DUF4220 domain-containing protein</fullName>
    </recommendedName>
</protein>
<evidence type="ECO:0000256" key="2">
    <source>
        <dbReference type="SAM" id="SignalP"/>
    </source>
</evidence>
<gene>
    <name evidence="4" type="ORF">NE237_018273</name>
</gene>
<evidence type="ECO:0000313" key="5">
    <source>
        <dbReference type="Proteomes" id="UP001141806"/>
    </source>
</evidence>
<feature type="signal peptide" evidence="2">
    <location>
        <begin position="1"/>
        <end position="16"/>
    </location>
</feature>
<keyword evidence="5" id="KW-1185">Reference proteome</keyword>
<keyword evidence="2" id="KW-0732">Signal</keyword>
<reference evidence="4" key="1">
    <citation type="journal article" date="2023" name="Plant J.">
        <title>The genome of the king protea, Protea cynaroides.</title>
        <authorList>
            <person name="Chang J."/>
            <person name="Duong T.A."/>
            <person name="Schoeman C."/>
            <person name="Ma X."/>
            <person name="Roodt D."/>
            <person name="Barker N."/>
            <person name="Li Z."/>
            <person name="Van de Peer Y."/>
            <person name="Mizrachi E."/>
        </authorList>
    </citation>
    <scope>NUCLEOTIDE SEQUENCE</scope>
    <source>
        <tissue evidence="4">Young leaves</tissue>
    </source>
</reference>
<evidence type="ECO:0000256" key="1">
    <source>
        <dbReference type="SAM" id="Phobius"/>
    </source>
</evidence>
<dbReference type="InterPro" id="IPR007658">
    <property type="entry name" value="DUF594"/>
</dbReference>
<keyword evidence="1" id="KW-0472">Membrane</keyword>
<evidence type="ECO:0000313" key="4">
    <source>
        <dbReference type="EMBL" id="KAJ4966424.1"/>
    </source>
</evidence>
<dbReference type="AlphaFoldDB" id="A0A9Q0K9M3"/>
<comment type="caution">
    <text evidence="4">The sequence shown here is derived from an EMBL/GenBank/DDBJ whole genome shotgun (WGS) entry which is preliminary data.</text>
</comment>
<dbReference type="Pfam" id="PF13968">
    <property type="entry name" value="DUF4220"/>
    <property type="match status" value="1"/>
</dbReference>
<feature type="domain" description="DUF4220" evidence="3">
    <location>
        <begin position="32"/>
        <end position="383"/>
    </location>
</feature>
<keyword evidence="1" id="KW-1133">Transmembrane helix</keyword>
<feature type="transmembrane region" description="Helical" evidence="1">
    <location>
        <begin position="92"/>
        <end position="111"/>
    </location>
</feature>
<dbReference type="Proteomes" id="UP001141806">
    <property type="component" value="Unassembled WGS sequence"/>
</dbReference>
<feature type="chain" id="PRO_5040472378" description="DUF4220 domain-containing protein" evidence="2">
    <location>
        <begin position="17"/>
        <end position="675"/>
    </location>
</feature>
<dbReference type="Pfam" id="PF04578">
    <property type="entry name" value="DUF594"/>
    <property type="match status" value="1"/>
</dbReference>
<feature type="transmembrane region" description="Helical" evidence="1">
    <location>
        <begin position="318"/>
        <end position="347"/>
    </location>
</feature>
<proteinExistence type="predicted"/>
<dbReference type="PANTHER" id="PTHR31325">
    <property type="entry name" value="OS01G0798800 PROTEIN-RELATED"/>
    <property type="match status" value="1"/>
</dbReference>
<feature type="transmembrane region" description="Helical" evidence="1">
    <location>
        <begin position="65"/>
        <end position="86"/>
    </location>
</feature>
<organism evidence="4 5">
    <name type="scientific">Protea cynaroides</name>
    <dbReference type="NCBI Taxonomy" id="273540"/>
    <lineage>
        <taxon>Eukaryota</taxon>
        <taxon>Viridiplantae</taxon>
        <taxon>Streptophyta</taxon>
        <taxon>Embryophyta</taxon>
        <taxon>Tracheophyta</taxon>
        <taxon>Spermatophyta</taxon>
        <taxon>Magnoliopsida</taxon>
        <taxon>Proteales</taxon>
        <taxon>Proteaceae</taxon>
        <taxon>Protea</taxon>
    </lineage>
</organism>
<name>A0A9Q0K9M3_9MAGN</name>
<feature type="transmembrane region" description="Helical" evidence="1">
    <location>
        <begin position="29"/>
        <end position="49"/>
    </location>
</feature>
<dbReference type="InterPro" id="IPR025315">
    <property type="entry name" value="DUF4220"/>
</dbReference>
<evidence type="ECO:0000259" key="3">
    <source>
        <dbReference type="Pfam" id="PF13968"/>
    </source>
</evidence>
<keyword evidence="1" id="KW-0812">Transmembrane</keyword>